<protein>
    <submittedName>
        <fullName evidence="2">Uncharacterized protein</fullName>
    </submittedName>
</protein>
<sequence>MDPKVPIWIDDSSDEEQQPAKPSASASSHVPILETRMSSMSVTRASAPTAEEPASAPTIPPSAISHRKEPSTKLDRMMGDIHDGREARIAAGDEKHRVYNVPEPRGHLVRLRRSRAPPPPDLSQHLQVRPVQETVATGFNQQANTGNNNLADALPNSSSRKSANAPSGYSASTAINWPHSQQLAPHATPGTHLAIQSGGSVQDKPRGRSPPVSLFPPMLPSATQLTQSQANFLPPANSLPPTSHMPAIRVPAIHPPSQPSALRPQFNAAENMLFAAASRTQAMQGPTIPEINLPFAVEHSVLTTIQKLLEGALFDFAKKWAPKFLDEVVGWSAAEQGELSAWAPNLRKRPGEFMFAFKRFNNAKSPNGFLDILIRLTELRQVAVHRRAIGTYGLKRFLPDALEIASILHDVPRYLGLRAIEWAVWKPEAVGIPIQEVVAKPLEDLATMSLPPRDNYVRFVEISGLWLCPGTHKGAMPFGQPCALDYQGGPIPPPQPQLKRGRSPSPQHQPRPAARVKRVKRLKVPAQVVDLTSDDEEEKDNALATVKTVIDLTE</sequence>
<feature type="compositionally biased region" description="Low complexity" evidence="1">
    <location>
        <begin position="45"/>
        <end position="64"/>
    </location>
</feature>
<feature type="compositionally biased region" description="Polar residues" evidence="1">
    <location>
        <begin position="140"/>
        <end position="183"/>
    </location>
</feature>
<feature type="region of interest" description="Disordered" evidence="1">
    <location>
        <begin position="485"/>
        <end position="518"/>
    </location>
</feature>
<dbReference type="Proteomes" id="UP000184330">
    <property type="component" value="Unassembled WGS sequence"/>
</dbReference>
<feature type="compositionally biased region" description="Basic and acidic residues" evidence="1">
    <location>
        <begin position="66"/>
        <end position="75"/>
    </location>
</feature>
<feature type="region of interest" description="Disordered" evidence="1">
    <location>
        <begin position="140"/>
        <end position="219"/>
    </location>
</feature>
<evidence type="ECO:0000256" key="1">
    <source>
        <dbReference type="SAM" id="MobiDB-lite"/>
    </source>
</evidence>
<feature type="region of interest" description="Disordered" evidence="1">
    <location>
        <begin position="1"/>
        <end position="75"/>
    </location>
</feature>
<reference evidence="2 3" key="1">
    <citation type="submission" date="2016-03" db="EMBL/GenBank/DDBJ databases">
        <authorList>
            <person name="Ploux O."/>
        </authorList>
    </citation>
    <scope>NUCLEOTIDE SEQUENCE [LARGE SCALE GENOMIC DNA]</scope>
    <source>
        <strain evidence="2 3">UAMH 11012</strain>
    </source>
</reference>
<organism evidence="2 3">
    <name type="scientific">Phialocephala subalpina</name>
    <dbReference type="NCBI Taxonomy" id="576137"/>
    <lineage>
        <taxon>Eukaryota</taxon>
        <taxon>Fungi</taxon>
        <taxon>Dikarya</taxon>
        <taxon>Ascomycota</taxon>
        <taxon>Pezizomycotina</taxon>
        <taxon>Leotiomycetes</taxon>
        <taxon>Helotiales</taxon>
        <taxon>Mollisiaceae</taxon>
        <taxon>Phialocephala</taxon>
        <taxon>Phialocephala fortinii species complex</taxon>
    </lineage>
</organism>
<dbReference type="AlphaFoldDB" id="A0A1L7XGB6"/>
<dbReference type="OrthoDB" id="5324651at2759"/>
<evidence type="ECO:0000313" key="2">
    <source>
        <dbReference type="EMBL" id="CZR64085.1"/>
    </source>
</evidence>
<dbReference type="EMBL" id="FJOG01000025">
    <property type="protein sequence ID" value="CZR64085.1"/>
    <property type="molecule type" value="Genomic_DNA"/>
</dbReference>
<proteinExistence type="predicted"/>
<evidence type="ECO:0000313" key="3">
    <source>
        <dbReference type="Proteomes" id="UP000184330"/>
    </source>
</evidence>
<accession>A0A1L7XGB6</accession>
<gene>
    <name evidence="2" type="ORF">PAC_13982</name>
</gene>
<name>A0A1L7XGB6_9HELO</name>
<dbReference type="STRING" id="576137.A0A1L7XGB6"/>
<keyword evidence="3" id="KW-1185">Reference proteome</keyword>